<dbReference type="OrthoDB" id="5675790at2"/>
<dbReference type="EMBL" id="QOUW02000005">
    <property type="protein sequence ID" value="RIW18973.1"/>
    <property type="molecule type" value="Genomic_DNA"/>
</dbReference>
<reference evidence="1" key="2">
    <citation type="submission" date="2018-01" db="EMBL/GenBank/DDBJ databases">
        <title>FDA dAtabase for Regulatory Grade micrObial Sequences (FDA-ARGOS): Supporting development and validation of Infectious Disease Dx tests.</title>
        <authorList>
            <person name="Hoffmann M."/>
            <person name="Allard M."/>
            <person name="Evans P."/>
            <person name="Brown E."/>
            <person name="Tallon L."/>
            <person name="Sadzewicz L."/>
            <person name="Sengamalay N."/>
            <person name="Ott S."/>
            <person name="Godinez A."/>
            <person name="Nagaraj S."/>
            <person name="Vyas G."/>
            <person name="Aluvathingal J."/>
            <person name="Nadendla S."/>
            <person name="Geyer C."/>
            <person name="Sichtig H."/>
        </authorList>
    </citation>
    <scope>NUCLEOTIDE SEQUENCE</scope>
    <source>
        <strain evidence="1">FDAARGOS_107</strain>
    </source>
</reference>
<keyword evidence="3" id="KW-1185">Reference proteome</keyword>
<dbReference type="Proteomes" id="UP000067422">
    <property type="component" value="Chromosome 2"/>
</dbReference>
<dbReference type="RefSeq" id="WP_017189873.1">
    <property type="nucleotide sequence ID" value="NZ_AP031615.1"/>
</dbReference>
<organism evidence="2 4">
    <name type="scientific">Vibrio harveyi</name>
    <name type="common">Beneckea harveyi</name>
    <dbReference type="NCBI Taxonomy" id="669"/>
    <lineage>
        <taxon>Bacteria</taxon>
        <taxon>Pseudomonadati</taxon>
        <taxon>Pseudomonadota</taxon>
        <taxon>Gammaproteobacteria</taxon>
        <taxon>Vibrionales</taxon>
        <taxon>Vibrionaceae</taxon>
        <taxon>Vibrio</taxon>
    </lineage>
</organism>
<sequence>MSYSKKPKKVDFSSFESRLRELGIEANVDHLNKDKVSTSQSLTVKNEPSVSWEQPIVSEPQPTFSEQALVVTQEASDRCNEVFGTLFSIYESTWVQSYGKRPTGRFLDFADSLTDKELVRIIQHCRERLQSGDRWPPIMGELVVLKDLPTESELEDALNRVVARTPNDDIELWLMQSKFYELRRLPEHLILKKFREYYRQAMKLLEKGKLTTAPIALPTHSVKSMTDLKREEYEHEHGNKLHPRIQAILDAKKNND</sequence>
<name>A0A1E3E8X5_VIBHA</name>
<protein>
    <submittedName>
        <fullName evidence="2">Uncharacterized protein</fullName>
    </submittedName>
</protein>
<proteinExistence type="predicted"/>
<dbReference type="AlphaFoldDB" id="A0A1E3E8X5"/>
<reference evidence="3" key="1">
    <citation type="submission" date="2015-12" db="EMBL/GenBank/DDBJ databases">
        <title>FDA dAtabase for Regulatory Grade micrObial Sequences (FDA-ARGOS): Supporting development and validation of Infectious Disease Dx tests.</title>
        <authorList>
            <person name="Hoffmann M."/>
            <person name="Allard M."/>
            <person name="Evans P."/>
            <person name="Brown E."/>
            <person name="Tallon L.J."/>
            <person name="Sadzewicz L."/>
            <person name="Sengamalay N."/>
            <person name="Ott S."/>
            <person name="Godinez A."/>
            <person name="Nagaraj S."/>
            <person name="Vyas G."/>
            <person name="Aluvathingal J."/>
            <person name="Nadendla S."/>
            <person name="Geyer C."/>
            <person name="Sichtig H."/>
        </authorList>
    </citation>
    <scope>NUCLEOTIDE SEQUENCE [LARGE SCALE GENOMIC DNA]</scope>
    <source>
        <strain evidence="3">ATCC 43516</strain>
    </source>
</reference>
<evidence type="ECO:0000313" key="4">
    <source>
        <dbReference type="Proteomes" id="UP000253437"/>
    </source>
</evidence>
<dbReference type="EMBL" id="CP014039">
    <property type="protein sequence ID" value="AMG00022.1"/>
    <property type="molecule type" value="Genomic_DNA"/>
</dbReference>
<gene>
    <name evidence="1" type="ORF">AL538_20105</name>
    <name evidence="2" type="ORF">DS957_002455</name>
</gene>
<dbReference type="KEGG" id="vhr:AL538_20105"/>
<accession>A0A1E3E8X5</accession>
<evidence type="ECO:0000313" key="3">
    <source>
        <dbReference type="Proteomes" id="UP000067422"/>
    </source>
</evidence>
<evidence type="ECO:0000313" key="2">
    <source>
        <dbReference type="EMBL" id="RIW18973.1"/>
    </source>
</evidence>
<dbReference type="Proteomes" id="UP000253437">
    <property type="component" value="Unassembled WGS sequence"/>
</dbReference>
<evidence type="ECO:0000313" key="1">
    <source>
        <dbReference type="EMBL" id="AMG00022.1"/>
    </source>
</evidence>
<reference evidence="2 4" key="3">
    <citation type="submission" date="2018-08" db="EMBL/GenBank/DDBJ databases">
        <title>Vibrio harveyi strains pathogenic to white snook Centropomus viridis Lockington (1877) and potential probiotic bacteria.</title>
        <authorList>
            <person name="Soto-Rodriguez S."/>
            <person name="Gomez-Gil B."/>
            <person name="Lozano-Olvera R."/>
        </authorList>
    </citation>
    <scope>NUCLEOTIDE SEQUENCE [LARGE SCALE GENOMIC DNA]</scope>
    <source>
        <strain evidence="2 4">CAIM 1508</strain>
    </source>
</reference>